<feature type="domain" description="Methyl-accepting transducer" evidence="12">
    <location>
        <begin position="362"/>
        <end position="633"/>
    </location>
</feature>
<keyword evidence="8 10" id="KW-0807">Transducer</keyword>
<dbReference type="CDD" id="cd12912">
    <property type="entry name" value="PDC2_MCP_like"/>
    <property type="match status" value="1"/>
</dbReference>
<evidence type="ECO:0000256" key="11">
    <source>
        <dbReference type="SAM" id="Phobius"/>
    </source>
</evidence>
<evidence type="ECO:0000256" key="8">
    <source>
        <dbReference type="ARBA" id="ARBA00023224"/>
    </source>
</evidence>
<evidence type="ECO:0000313" key="15">
    <source>
        <dbReference type="Proteomes" id="UP001652445"/>
    </source>
</evidence>
<dbReference type="SMART" id="SM00283">
    <property type="entry name" value="MA"/>
    <property type="match status" value="1"/>
</dbReference>
<keyword evidence="7 11" id="KW-0472">Membrane</keyword>
<accession>A0ABT2U8G6</accession>
<dbReference type="PROSITE" id="PS50111">
    <property type="entry name" value="CHEMOTAXIS_TRANSDUC_2"/>
    <property type="match status" value="1"/>
</dbReference>
<evidence type="ECO:0000259" key="12">
    <source>
        <dbReference type="PROSITE" id="PS50111"/>
    </source>
</evidence>
<keyword evidence="5 11" id="KW-0812">Transmembrane</keyword>
<proteinExistence type="inferred from homology"/>
<evidence type="ECO:0000256" key="7">
    <source>
        <dbReference type="ARBA" id="ARBA00023136"/>
    </source>
</evidence>
<sequence>MSLTRKLILSFAMILLIPSLLIGAAAYMTAKDQLKKELRLTADQNVAMMSSSLDQYVRMEMSNVDGLARLLASISIDQKDTHTRELIDAFTSNHPELELLTLGNENGAWMKSPDPGAQKYDPRERDWYKDTLKDSSKVVISNPYVSATTGNTVVTIARALPDKKGAIGVNLSLAKLAESINQVKVGSKGYIYVLDRTQRFLMHRDHKSGEEAQGDHYPLFYKDESGRVEYILKGESKESSYGTVTSAGWKVIGTMDAQETEEKAAKIFGITTIVVLASLLFGSLLVYGIIRSINRPMKSLMGTAISLSEGDLRNNVLVDSKCEIGKLGDSFNKMVGSLKTMIVDIGETSASLAASSQQLSASSEQNNKATEQIAFSAQEMANGTVTLVARISDSARVTGIMIDELTKISELVRRSSLSASEARNWSDEGSMVLGSVIQQMNVIGDKVGEMETIVREQAYRSQEIYHVISQITEITNQINLLSLNASIEAARAGEHGKGFAVVAAEVKKLASQTSLSSEQINVWVGEIQGQSVQALKSMELAAKEVYEGKQVVSRMGELFTDIKHKITDVSDQMQVAAESSESVTKGTEELGAVMKIVSEITDATAENTEQISAAAQQQMASMEEITASAQALSYMAEELQTKIDTFKS</sequence>
<evidence type="ECO:0000256" key="10">
    <source>
        <dbReference type="PROSITE-ProRule" id="PRU00284"/>
    </source>
</evidence>
<evidence type="ECO:0000259" key="13">
    <source>
        <dbReference type="PROSITE" id="PS50885"/>
    </source>
</evidence>
<name>A0ABT2U8G6_9BACL</name>
<protein>
    <submittedName>
        <fullName evidence="14">Methyl-accepting chemotaxis protein</fullName>
    </submittedName>
</protein>
<keyword evidence="4" id="KW-0145">Chemotaxis</keyword>
<evidence type="ECO:0000256" key="5">
    <source>
        <dbReference type="ARBA" id="ARBA00022692"/>
    </source>
</evidence>
<evidence type="ECO:0000256" key="4">
    <source>
        <dbReference type="ARBA" id="ARBA00022500"/>
    </source>
</evidence>
<dbReference type="PANTHER" id="PTHR32089:SF114">
    <property type="entry name" value="METHYL-ACCEPTING CHEMOTAXIS PROTEIN MCPB"/>
    <property type="match status" value="1"/>
</dbReference>
<dbReference type="SUPFAM" id="SSF58104">
    <property type="entry name" value="Methyl-accepting chemotaxis protein (MCP) signaling domain"/>
    <property type="match status" value="1"/>
</dbReference>
<dbReference type="InterPro" id="IPR003660">
    <property type="entry name" value="HAMP_dom"/>
</dbReference>
<dbReference type="SMART" id="SM00304">
    <property type="entry name" value="HAMP"/>
    <property type="match status" value="1"/>
</dbReference>
<comment type="subcellular location">
    <subcellularLocation>
        <location evidence="1">Cell membrane</location>
        <topology evidence="1">Multi-pass membrane protein</topology>
    </subcellularLocation>
</comment>
<evidence type="ECO:0000313" key="14">
    <source>
        <dbReference type="EMBL" id="MCU6790822.1"/>
    </source>
</evidence>
<comment type="caution">
    <text evidence="14">The sequence shown here is derived from an EMBL/GenBank/DDBJ whole genome shotgun (WGS) entry which is preliminary data.</text>
</comment>
<keyword evidence="15" id="KW-1185">Reference proteome</keyword>
<reference evidence="14 15" key="1">
    <citation type="submission" date="2022-09" db="EMBL/GenBank/DDBJ databases">
        <authorList>
            <person name="Han X.L."/>
            <person name="Wang Q."/>
            <person name="Lu T."/>
        </authorList>
    </citation>
    <scope>NUCLEOTIDE SEQUENCE [LARGE SCALE GENOMIC DNA]</scope>
    <source>
        <strain evidence="14 15">WQ 127069</strain>
    </source>
</reference>
<feature type="transmembrane region" description="Helical" evidence="11">
    <location>
        <begin position="267"/>
        <end position="290"/>
    </location>
</feature>
<feature type="domain" description="HAMP" evidence="13">
    <location>
        <begin position="291"/>
        <end position="343"/>
    </location>
</feature>
<organism evidence="14 15">
    <name type="scientific">Paenibacillus baimaensis</name>
    <dbReference type="NCBI Taxonomy" id="2982185"/>
    <lineage>
        <taxon>Bacteria</taxon>
        <taxon>Bacillati</taxon>
        <taxon>Bacillota</taxon>
        <taxon>Bacilli</taxon>
        <taxon>Bacillales</taxon>
        <taxon>Paenibacillaceae</taxon>
        <taxon>Paenibacillus</taxon>
    </lineage>
</organism>
<evidence type="ECO:0000256" key="3">
    <source>
        <dbReference type="ARBA" id="ARBA00022481"/>
    </source>
</evidence>
<dbReference type="Gene3D" id="1.10.287.950">
    <property type="entry name" value="Methyl-accepting chemotaxis protein"/>
    <property type="match status" value="1"/>
</dbReference>
<evidence type="ECO:0000256" key="1">
    <source>
        <dbReference type="ARBA" id="ARBA00004651"/>
    </source>
</evidence>
<evidence type="ECO:0000256" key="2">
    <source>
        <dbReference type="ARBA" id="ARBA00022475"/>
    </source>
</evidence>
<dbReference type="CDD" id="cd06225">
    <property type="entry name" value="HAMP"/>
    <property type="match status" value="1"/>
</dbReference>
<comment type="similarity">
    <text evidence="9">Belongs to the methyl-accepting chemotaxis (MCP) protein family.</text>
</comment>
<dbReference type="InterPro" id="IPR033479">
    <property type="entry name" value="dCache_1"/>
</dbReference>
<dbReference type="Gene3D" id="3.30.450.20">
    <property type="entry name" value="PAS domain"/>
    <property type="match status" value="2"/>
</dbReference>
<keyword evidence="6 11" id="KW-1133">Transmembrane helix</keyword>
<dbReference type="Pfam" id="PF00672">
    <property type="entry name" value="HAMP"/>
    <property type="match status" value="1"/>
</dbReference>
<keyword evidence="2" id="KW-1003">Cell membrane</keyword>
<dbReference type="Pfam" id="PF00015">
    <property type="entry name" value="MCPsignal"/>
    <property type="match status" value="1"/>
</dbReference>
<dbReference type="CDD" id="cd18773">
    <property type="entry name" value="PDC1_HK_sensor"/>
    <property type="match status" value="1"/>
</dbReference>
<evidence type="ECO:0000256" key="9">
    <source>
        <dbReference type="ARBA" id="ARBA00029447"/>
    </source>
</evidence>
<evidence type="ECO:0000256" key="6">
    <source>
        <dbReference type="ARBA" id="ARBA00022989"/>
    </source>
</evidence>
<dbReference type="SUPFAM" id="SSF103190">
    <property type="entry name" value="Sensory domain-like"/>
    <property type="match status" value="1"/>
</dbReference>
<dbReference type="EMBL" id="JAOQIO010000006">
    <property type="protein sequence ID" value="MCU6790822.1"/>
    <property type="molecule type" value="Genomic_DNA"/>
</dbReference>
<dbReference type="InterPro" id="IPR004089">
    <property type="entry name" value="MCPsignal_dom"/>
</dbReference>
<keyword evidence="3" id="KW-0488">Methylation</keyword>
<dbReference type="PANTHER" id="PTHR32089">
    <property type="entry name" value="METHYL-ACCEPTING CHEMOTAXIS PROTEIN MCPB"/>
    <property type="match status" value="1"/>
</dbReference>
<dbReference type="Pfam" id="PF02743">
    <property type="entry name" value="dCache_1"/>
    <property type="match status" value="1"/>
</dbReference>
<dbReference type="InterPro" id="IPR029151">
    <property type="entry name" value="Sensor-like_sf"/>
</dbReference>
<dbReference type="Proteomes" id="UP001652445">
    <property type="component" value="Unassembled WGS sequence"/>
</dbReference>
<dbReference type="PROSITE" id="PS50885">
    <property type="entry name" value="HAMP"/>
    <property type="match status" value="1"/>
</dbReference>
<gene>
    <name evidence="14" type="ORF">OB236_01660</name>
</gene>